<gene>
    <name evidence="2" type="ORF">C4784_29040</name>
    <name evidence="1" type="ORF">C4855_27975</name>
</gene>
<evidence type="ECO:0000313" key="4">
    <source>
        <dbReference type="Proteomes" id="UP000245551"/>
    </source>
</evidence>
<dbReference type="RefSeq" id="WP_165801028.1">
    <property type="nucleotide sequence ID" value="NZ_QDLV01000107.1"/>
</dbReference>
<accession>A0A2T8WKI5</accession>
<dbReference type="AlphaFoldDB" id="A0A2T8WKI5"/>
<reference evidence="3 4" key="1">
    <citation type="submission" date="2018-04" db="EMBL/GenBank/DDBJ databases">
        <title>Serotype diversity and antimicrobial resistance among Salmonella enterica isolated from patients at an equine referral hospital.</title>
        <authorList>
            <person name="Leon I.M."/>
            <person name="Lawhon S.D."/>
            <person name="Norman K.N."/>
            <person name="Threadgill D.S."/>
            <person name="Ohta N."/>
            <person name="Vinasco J."/>
            <person name="Scott H.M."/>
        </authorList>
    </citation>
    <scope>NUCLEOTIDE SEQUENCE [LARGE SCALE GENOMIC DNA]</scope>
    <source>
        <strain evidence="2 3">159</strain>
        <strain evidence="1 4">230</strain>
    </source>
</reference>
<protein>
    <submittedName>
        <fullName evidence="1">Uncharacterized protein</fullName>
    </submittedName>
</protein>
<comment type="caution">
    <text evidence="1">The sequence shown here is derived from an EMBL/GenBank/DDBJ whole genome shotgun (WGS) entry which is preliminary data.</text>
</comment>
<dbReference type="Proteomes" id="UP000245551">
    <property type="component" value="Unassembled WGS sequence"/>
</dbReference>
<dbReference type="EMBL" id="QDOO01000127">
    <property type="protein sequence ID" value="PVM62082.1"/>
    <property type="molecule type" value="Genomic_DNA"/>
</dbReference>
<evidence type="ECO:0000313" key="1">
    <source>
        <dbReference type="EMBL" id="PVJ38947.1"/>
    </source>
</evidence>
<evidence type="ECO:0000313" key="3">
    <source>
        <dbReference type="Proteomes" id="UP000245068"/>
    </source>
</evidence>
<proteinExistence type="predicted"/>
<evidence type="ECO:0000313" key="2">
    <source>
        <dbReference type="EMBL" id="PVM62082.1"/>
    </source>
</evidence>
<dbReference type="Proteomes" id="UP000245068">
    <property type="component" value="Unassembled WGS sequence"/>
</dbReference>
<name>A0A2T8WKI5_SALET</name>
<organism evidence="1 4">
    <name type="scientific">Salmonella enterica subsp. enterica serovar Gaminara</name>
    <dbReference type="NCBI Taxonomy" id="913070"/>
    <lineage>
        <taxon>Bacteria</taxon>
        <taxon>Pseudomonadati</taxon>
        <taxon>Pseudomonadota</taxon>
        <taxon>Gammaproteobacteria</taxon>
        <taxon>Enterobacterales</taxon>
        <taxon>Enterobacteriaceae</taxon>
        <taxon>Salmonella</taxon>
    </lineage>
</organism>
<dbReference type="EMBL" id="QDLV01000107">
    <property type="protein sequence ID" value="PVJ38947.1"/>
    <property type="molecule type" value="Genomic_DNA"/>
</dbReference>
<sequence length="59" mass="7073">RLQSINNQLLEACIEYQNRAETRQERFLEALFCGITRFAYQWVEGEEDLEFEEKVRGDS</sequence>
<feature type="non-terminal residue" evidence="1">
    <location>
        <position position="1"/>
    </location>
</feature>